<evidence type="ECO:0000259" key="2">
    <source>
        <dbReference type="Pfam" id="PF19493"/>
    </source>
</evidence>
<proteinExistence type="predicted"/>
<evidence type="ECO:0000313" key="3">
    <source>
        <dbReference type="EMBL" id="AOX00429.1"/>
    </source>
</evidence>
<dbReference type="RefSeq" id="WP_070392890.1">
    <property type="nucleotide sequence ID" value="NZ_CP017599.1"/>
</dbReference>
<dbReference type="KEGG" id="mpro:BJP34_14045"/>
<dbReference type="Proteomes" id="UP000177870">
    <property type="component" value="Chromosome"/>
</dbReference>
<feature type="compositionally biased region" description="Acidic residues" evidence="1">
    <location>
        <begin position="33"/>
        <end position="43"/>
    </location>
</feature>
<dbReference type="OrthoDB" id="428612at2"/>
<dbReference type="EMBL" id="CP017599">
    <property type="protein sequence ID" value="AOX00429.1"/>
    <property type="molecule type" value="Genomic_DNA"/>
</dbReference>
<evidence type="ECO:0000313" key="4">
    <source>
        <dbReference type="Proteomes" id="UP000177870"/>
    </source>
</evidence>
<evidence type="ECO:0000256" key="1">
    <source>
        <dbReference type="SAM" id="MobiDB-lite"/>
    </source>
</evidence>
<dbReference type="AlphaFoldDB" id="A0A1D8TS16"/>
<name>A0A1D8TS16_9CYAN</name>
<organism evidence="3 4">
    <name type="scientific">Moorena producens PAL-8-15-08-1</name>
    <dbReference type="NCBI Taxonomy" id="1458985"/>
    <lineage>
        <taxon>Bacteria</taxon>
        <taxon>Bacillati</taxon>
        <taxon>Cyanobacteriota</taxon>
        <taxon>Cyanophyceae</taxon>
        <taxon>Coleofasciculales</taxon>
        <taxon>Coleofasciculaceae</taxon>
        <taxon>Moorena</taxon>
    </lineage>
</organism>
<sequence>MTQLTPIQLEDGTIIYVEATEDLDIPTVSSPDNQDEEEEEEEALTDKGMSSPERLRQQIIQHAQTIEGTIRAYTIIGLNAFKKKPIPNVKKVTLEFGIELGGEAGIPYVTKGTAKSNLKITVECELPKPIKNQT</sequence>
<feature type="domain" description="Trypsin-co-occurring" evidence="2">
    <location>
        <begin position="7"/>
        <end position="125"/>
    </location>
</feature>
<protein>
    <recommendedName>
        <fullName evidence="2">Trypsin-co-occurring domain-containing protein</fullName>
    </recommendedName>
</protein>
<gene>
    <name evidence="3" type="ORF">BJP34_14045</name>
</gene>
<reference evidence="4" key="1">
    <citation type="submission" date="2016-10" db="EMBL/GenBank/DDBJ databases">
        <title>Comparative genomics uncovers the prolific and rare metabolic potential of the cyanobacterial genus Moorea.</title>
        <authorList>
            <person name="Leao T."/>
            <person name="Castelao G."/>
            <person name="Korobeynikov A."/>
            <person name="Monroe E.A."/>
            <person name="Podell S."/>
            <person name="Glukhov E."/>
            <person name="Allen E."/>
            <person name="Gerwick W.H."/>
            <person name="Gerwick L."/>
        </authorList>
    </citation>
    <scope>NUCLEOTIDE SEQUENCE [LARGE SCALE GENOMIC DNA]</scope>
    <source>
        <strain evidence="4">PAL-8-15-08-1</strain>
    </source>
</reference>
<feature type="region of interest" description="Disordered" evidence="1">
    <location>
        <begin position="20"/>
        <end position="53"/>
    </location>
</feature>
<accession>A0A1D8TS16</accession>
<dbReference type="Pfam" id="PF19493">
    <property type="entry name" value="Trypco1"/>
    <property type="match status" value="1"/>
</dbReference>
<dbReference type="InterPro" id="IPR045794">
    <property type="entry name" value="Trypco1"/>
</dbReference>
<dbReference type="NCBIfam" id="NF041216">
    <property type="entry name" value="CU044_2847_fam"/>
    <property type="match status" value="1"/>
</dbReference>